<name>A0ABD1EJU8_HYPHA</name>
<dbReference type="AlphaFoldDB" id="A0ABD1EJU8"/>
<reference evidence="1 2" key="1">
    <citation type="submission" date="2024-05" db="EMBL/GenBank/DDBJ databases">
        <title>Genetic variation in Jamaican populations of the coffee berry borer (Hypothenemus hampei).</title>
        <authorList>
            <person name="Errbii M."/>
            <person name="Myrie A."/>
        </authorList>
    </citation>
    <scope>NUCLEOTIDE SEQUENCE [LARGE SCALE GENOMIC DNA]</scope>
    <source>
        <strain evidence="1">JA-Hopewell-2020-01-JO</strain>
        <tissue evidence="1">Whole body</tissue>
    </source>
</reference>
<proteinExistence type="predicted"/>
<comment type="caution">
    <text evidence="1">The sequence shown here is derived from an EMBL/GenBank/DDBJ whole genome shotgun (WGS) entry which is preliminary data.</text>
</comment>
<evidence type="ECO:0000313" key="1">
    <source>
        <dbReference type="EMBL" id="KAL1494970.1"/>
    </source>
</evidence>
<evidence type="ECO:0000313" key="2">
    <source>
        <dbReference type="Proteomes" id="UP001566132"/>
    </source>
</evidence>
<dbReference type="Proteomes" id="UP001566132">
    <property type="component" value="Unassembled WGS sequence"/>
</dbReference>
<gene>
    <name evidence="1" type="ORF">ABEB36_010469</name>
</gene>
<accession>A0ABD1EJU8</accession>
<organism evidence="1 2">
    <name type="scientific">Hypothenemus hampei</name>
    <name type="common">Coffee berry borer</name>
    <dbReference type="NCBI Taxonomy" id="57062"/>
    <lineage>
        <taxon>Eukaryota</taxon>
        <taxon>Metazoa</taxon>
        <taxon>Ecdysozoa</taxon>
        <taxon>Arthropoda</taxon>
        <taxon>Hexapoda</taxon>
        <taxon>Insecta</taxon>
        <taxon>Pterygota</taxon>
        <taxon>Neoptera</taxon>
        <taxon>Endopterygota</taxon>
        <taxon>Coleoptera</taxon>
        <taxon>Polyphaga</taxon>
        <taxon>Cucujiformia</taxon>
        <taxon>Curculionidae</taxon>
        <taxon>Scolytinae</taxon>
        <taxon>Hypothenemus</taxon>
    </lineage>
</organism>
<dbReference type="EMBL" id="JBDJPC010000007">
    <property type="protein sequence ID" value="KAL1494970.1"/>
    <property type="molecule type" value="Genomic_DNA"/>
</dbReference>
<sequence length="124" mass="14547">MAATPTFSKEELIRFNDCIKVCLEDSRCLVCLQKYLEFLKKPMLLNTVKLWELVNTTNSWNEMEIRDLIEAIDKFSDNPLLSISECQKKIDYTKGECCRILEEARILPGFRDYLRKKHYKGGTC</sequence>
<protein>
    <submittedName>
        <fullName evidence="1">Uncharacterized protein</fullName>
    </submittedName>
</protein>
<keyword evidence="2" id="KW-1185">Reference proteome</keyword>